<dbReference type="RefSeq" id="WP_077848603.1">
    <property type="nucleotide sequence ID" value="NZ_LZZM01000191.1"/>
</dbReference>
<sequence>MKKIIALAATLIISMGLFVGCGSGDSKKLPDDLVVYFVPSREPQEIVTATEPLKELLKTELKNQGYEFKNIKIEVGTSYEAVGETLVAGTAHVGFIPGGTYVLYADGADPILTATRDGLSCDSKEPADWNKAPIEASDKQATYYKALMVAGPSAKGKELVAKVNAGQKLTADDVKSAKWGVMGASSSAGYIYPSLWLKDNFGLTITDLPNVVQNNSYGDAMTRLASEQLDVICMYADARRDYADKWTKDYARKDTVWKETGVIGVTDNIYNDTISVSKNASFIDDKFKKALQNSFINIAKTPEGQKVISIYSHKGYEPADSKNYEAEKKAQDLVKEMKKK</sequence>
<dbReference type="PANTHER" id="PTHR35841">
    <property type="entry name" value="PHOSPHONATES-BINDING PERIPLASMIC PROTEIN"/>
    <property type="match status" value="1"/>
</dbReference>
<evidence type="ECO:0000313" key="1">
    <source>
        <dbReference type="EMBL" id="OOM74958.1"/>
    </source>
</evidence>
<gene>
    <name evidence="1" type="ORF">CLPUN_35870</name>
</gene>
<dbReference type="Pfam" id="PF12974">
    <property type="entry name" value="Phosphonate-bd"/>
    <property type="match status" value="1"/>
</dbReference>
<dbReference type="Gene3D" id="3.40.190.10">
    <property type="entry name" value="Periplasmic binding protein-like II"/>
    <property type="match status" value="2"/>
</dbReference>
<dbReference type="Proteomes" id="UP000190890">
    <property type="component" value="Unassembled WGS sequence"/>
</dbReference>
<keyword evidence="2" id="KW-1185">Reference proteome</keyword>
<organism evidence="1 2">
    <name type="scientific">Clostridium puniceum</name>
    <dbReference type="NCBI Taxonomy" id="29367"/>
    <lineage>
        <taxon>Bacteria</taxon>
        <taxon>Bacillati</taxon>
        <taxon>Bacillota</taxon>
        <taxon>Clostridia</taxon>
        <taxon>Eubacteriales</taxon>
        <taxon>Clostridiaceae</taxon>
        <taxon>Clostridium</taxon>
    </lineage>
</organism>
<proteinExistence type="predicted"/>
<protein>
    <submittedName>
        <fullName evidence="1">ABC transporter, phosphonate, periplasmic substrate-binding protein</fullName>
    </submittedName>
</protein>
<name>A0A1S8TB35_9CLOT</name>
<dbReference type="PROSITE" id="PS51257">
    <property type="entry name" value="PROKAR_LIPOPROTEIN"/>
    <property type="match status" value="1"/>
</dbReference>
<comment type="caution">
    <text evidence="1">The sequence shown here is derived from an EMBL/GenBank/DDBJ whole genome shotgun (WGS) entry which is preliminary data.</text>
</comment>
<reference evidence="1 2" key="1">
    <citation type="submission" date="2016-05" db="EMBL/GenBank/DDBJ databases">
        <title>Microbial solvent formation.</title>
        <authorList>
            <person name="Poehlein A."/>
            <person name="Montoya Solano J.D."/>
            <person name="Flitsch S."/>
            <person name="Krabben P."/>
            <person name="Duerre P."/>
            <person name="Daniel R."/>
        </authorList>
    </citation>
    <scope>NUCLEOTIDE SEQUENCE [LARGE SCALE GENOMIC DNA]</scope>
    <source>
        <strain evidence="1 2">DSM 2619</strain>
    </source>
</reference>
<dbReference type="SUPFAM" id="SSF53850">
    <property type="entry name" value="Periplasmic binding protein-like II"/>
    <property type="match status" value="1"/>
</dbReference>
<dbReference type="OrthoDB" id="9776786at2"/>
<dbReference type="PANTHER" id="PTHR35841:SF1">
    <property type="entry name" value="PHOSPHONATES-BINDING PERIPLASMIC PROTEIN"/>
    <property type="match status" value="1"/>
</dbReference>
<dbReference type="AlphaFoldDB" id="A0A1S8TB35"/>
<dbReference type="EMBL" id="LZZM01000191">
    <property type="protein sequence ID" value="OOM74958.1"/>
    <property type="molecule type" value="Genomic_DNA"/>
</dbReference>
<dbReference type="STRING" id="29367.CLPUN_35870"/>
<evidence type="ECO:0000313" key="2">
    <source>
        <dbReference type="Proteomes" id="UP000190890"/>
    </source>
</evidence>
<accession>A0A1S8TB35</accession>